<feature type="transmembrane region" description="Helical" evidence="1">
    <location>
        <begin position="6"/>
        <end position="24"/>
    </location>
</feature>
<keyword evidence="1" id="KW-0472">Membrane</keyword>
<sequence length="218" mass="25433">MGLIVNYVGYFILILNFILYWNGFSKHGKTFQYLVCYLTVLVIVQVIMEILVLQSKNNLFLVHAYFIGQFLCLGFFYKTLMKTKTQVAIIQYSMIAGCVLLIVDYALYPEQFFKFNLLEIALTSLLVVLYAVMHLYNMLLEHKQYYFLTIGIITYLLASTVLFFVGNITTGLSDEFKLLTWNVNSFLVILFQLLIFVEWKKSFSKKALRIYNGRKSNV</sequence>
<keyword evidence="1" id="KW-0812">Transmembrane</keyword>
<feature type="transmembrane region" description="Helical" evidence="1">
    <location>
        <begin position="145"/>
        <end position="166"/>
    </location>
</feature>
<feature type="transmembrane region" description="Helical" evidence="1">
    <location>
        <begin position="59"/>
        <end position="77"/>
    </location>
</feature>
<gene>
    <name evidence="2" type="ORF">IQ05_03100</name>
</gene>
<protein>
    <recommendedName>
        <fullName evidence="4">YhhN-like protein</fullName>
    </recommendedName>
</protein>
<dbReference type="Proteomes" id="UP000317519">
    <property type="component" value="Unassembled WGS sequence"/>
</dbReference>
<evidence type="ECO:0000313" key="3">
    <source>
        <dbReference type="Proteomes" id="UP000317519"/>
    </source>
</evidence>
<feature type="transmembrane region" description="Helical" evidence="1">
    <location>
        <begin position="31"/>
        <end position="53"/>
    </location>
</feature>
<proteinExistence type="predicted"/>
<feature type="transmembrane region" description="Helical" evidence="1">
    <location>
        <begin position="178"/>
        <end position="199"/>
    </location>
</feature>
<feature type="transmembrane region" description="Helical" evidence="1">
    <location>
        <begin position="113"/>
        <end position="133"/>
    </location>
</feature>
<dbReference type="EMBL" id="VLKO01000015">
    <property type="protein sequence ID" value="TWH99351.1"/>
    <property type="molecule type" value="Genomic_DNA"/>
</dbReference>
<evidence type="ECO:0000256" key="1">
    <source>
        <dbReference type="SAM" id="Phobius"/>
    </source>
</evidence>
<reference evidence="2 3" key="1">
    <citation type="journal article" date="2015" name="Stand. Genomic Sci.">
        <title>Genomic Encyclopedia of Bacterial and Archaeal Type Strains, Phase III: the genomes of soil and plant-associated and newly described type strains.</title>
        <authorList>
            <person name="Whitman W.B."/>
            <person name="Woyke T."/>
            <person name="Klenk H.P."/>
            <person name="Zhou Y."/>
            <person name="Lilburn T.G."/>
            <person name="Beck B.J."/>
            <person name="De Vos P."/>
            <person name="Vandamme P."/>
            <person name="Eisen J.A."/>
            <person name="Garrity G."/>
            <person name="Hugenholtz P."/>
            <person name="Kyrpides N.C."/>
        </authorList>
    </citation>
    <scope>NUCLEOTIDE SEQUENCE [LARGE SCALE GENOMIC DNA]</scope>
    <source>
        <strain evidence="2 3">CGMCC 1.6847</strain>
    </source>
</reference>
<evidence type="ECO:0000313" key="2">
    <source>
        <dbReference type="EMBL" id="TWH99351.1"/>
    </source>
</evidence>
<evidence type="ECO:0008006" key="4">
    <source>
        <dbReference type="Google" id="ProtNLM"/>
    </source>
</evidence>
<feature type="transmembrane region" description="Helical" evidence="1">
    <location>
        <begin position="89"/>
        <end position="107"/>
    </location>
</feature>
<keyword evidence="3" id="KW-1185">Reference proteome</keyword>
<comment type="caution">
    <text evidence="2">The sequence shown here is derived from an EMBL/GenBank/DDBJ whole genome shotgun (WGS) entry which is preliminary data.</text>
</comment>
<keyword evidence="1" id="KW-1133">Transmembrane helix</keyword>
<name>A0ABY3FJR4_9FLAO</name>
<organism evidence="2 3">
    <name type="scientific">Flavobacterium tiangeerense</name>
    <dbReference type="NCBI Taxonomy" id="459471"/>
    <lineage>
        <taxon>Bacteria</taxon>
        <taxon>Pseudomonadati</taxon>
        <taxon>Bacteroidota</taxon>
        <taxon>Flavobacteriia</taxon>
        <taxon>Flavobacteriales</taxon>
        <taxon>Flavobacteriaceae</taxon>
        <taxon>Flavobacterium</taxon>
    </lineage>
</organism>
<accession>A0ABY3FJR4</accession>